<organism evidence="1 2">
    <name type="scientific">Thalassospira tepidiphila</name>
    <dbReference type="NCBI Taxonomy" id="393657"/>
    <lineage>
        <taxon>Bacteria</taxon>
        <taxon>Pseudomonadati</taxon>
        <taxon>Pseudomonadota</taxon>
        <taxon>Alphaproteobacteria</taxon>
        <taxon>Rhodospirillales</taxon>
        <taxon>Thalassospiraceae</taxon>
        <taxon>Thalassospira</taxon>
    </lineage>
</organism>
<evidence type="ECO:0000313" key="2">
    <source>
        <dbReference type="Proteomes" id="UP000556869"/>
    </source>
</evidence>
<comment type="caution">
    <text evidence="1">The sequence shown here is derived from an EMBL/GenBank/DDBJ whole genome shotgun (WGS) entry which is preliminary data.</text>
</comment>
<proteinExistence type="predicted"/>
<gene>
    <name evidence="1" type="ORF">GGR96_003319</name>
</gene>
<name>A0ABX0X458_9PROT</name>
<keyword evidence="2" id="KW-1185">Reference proteome</keyword>
<evidence type="ECO:0000313" key="1">
    <source>
        <dbReference type="EMBL" id="NJB76197.1"/>
    </source>
</evidence>
<protein>
    <submittedName>
        <fullName evidence="1">Uncharacterized protein</fullName>
    </submittedName>
</protein>
<dbReference type="EMBL" id="JAATJD010000003">
    <property type="protein sequence ID" value="NJB76197.1"/>
    <property type="molecule type" value="Genomic_DNA"/>
</dbReference>
<sequence>MSALKLRKPGLNCWAKTRTDILRGTPPGPSSSCRQVSWLTGQRIFPGLPGLIPVALVRKMLAAYSCGGSFG</sequence>
<reference evidence="1 2" key="1">
    <citation type="submission" date="2020-03" db="EMBL/GenBank/DDBJ databases">
        <title>Genomic Encyclopedia of Type Strains, Phase IV (KMG-IV): sequencing the most valuable type-strain genomes for metagenomic binning, comparative biology and taxonomic classification.</title>
        <authorList>
            <person name="Goeker M."/>
        </authorList>
    </citation>
    <scope>NUCLEOTIDE SEQUENCE [LARGE SCALE GENOMIC DNA]</scope>
    <source>
        <strain evidence="1 2">DSM 18888</strain>
    </source>
</reference>
<dbReference type="Proteomes" id="UP000556869">
    <property type="component" value="Unassembled WGS sequence"/>
</dbReference>
<accession>A0ABX0X458</accession>